<organism evidence="2 3">
    <name type="scientific">uncultured phage_MedDCM-OCT-S37-C6</name>
    <dbReference type="NCBI Taxonomy" id="2740804"/>
    <lineage>
        <taxon>Viruses</taxon>
        <taxon>Duplodnaviria</taxon>
        <taxon>Heunggongvirae</taxon>
        <taxon>Uroviricota</taxon>
        <taxon>Caudoviricetes</taxon>
        <taxon>Autographivirales</taxon>
        <taxon>Oinezvirus</taxon>
        <taxon>Oinezvirus S37C6</taxon>
    </lineage>
</organism>
<feature type="region of interest" description="Disordered" evidence="1">
    <location>
        <begin position="52"/>
        <end position="71"/>
    </location>
</feature>
<proteinExistence type="predicted"/>
<dbReference type="KEGG" id="vg:55412259"/>
<sequence length="110" mass="12500">MTTTTTKQQAVEVGQIFYSSYGYGMTIVGFYVVDRFTAKSVWLRPIGRIVKNDNGMGNGTAEPDTSRQAPDERVFRKSIRHDDDGSIYLPDNISAYGVWDGRPMYFNTWD</sequence>
<evidence type="ECO:0000313" key="3">
    <source>
        <dbReference type="Proteomes" id="UP000504913"/>
    </source>
</evidence>
<dbReference type="RefSeq" id="YP_009777623.1">
    <property type="nucleotide sequence ID" value="NC_047700.1"/>
</dbReference>
<protein>
    <submittedName>
        <fullName evidence="2">Uncharacterized protein</fullName>
    </submittedName>
</protein>
<evidence type="ECO:0000256" key="1">
    <source>
        <dbReference type="SAM" id="MobiDB-lite"/>
    </source>
</evidence>
<reference evidence="2 3" key="1">
    <citation type="journal article" date="2013" name="PLoS Genet.">
        <title>Expanding the Marine Virosphere Using Metagenomics.</title>
        <authorList>
            <person name="Mizuno C.M."/>
            <person name="Rodriguez-Valera F."/>
            <person name="Kimes N.E."/>
            <person name="Ghai R."/>
        </authorList>
    </citation>
    <scope>NUCLEOTIDE SEQUENCE [LARGE SCALE GENOMIC DNA]</scope>
    <source>
        <strain evidence="2">UvMED-CGR-C79-MedDCM-OCT-S37-C6</strain>
    </source>
</reference>
<keyword evidence="3" id="KW-1185">Reference proteome</keyword>
<dbReference type="GeneID" id="55412259"/>
<name>A0A6S4PD09_9CAUD</name>
<dbReference type="EMBL" id="AP013546">
    <property type="protein sequence ID" value="BAQ94367.1"/>
    <property type="molecule type" value="Genomic_DNA"/>
</dbReference>
<dbReference type="Proteomes" id="UP000504913">
    <property type="component" value="Segment"/>
</dbReference>
<evidence type="ECO:0000313" key="2">
    <source>
        <dbReference type="EMBL" id="BAQ94367.1"/>
    </source>
</evidence>
<accession>A0A6S4PD09</accession>